<comment type="subunit">
    <text evidence="6">Component of the lipopolysaccharide transport and assembly complex. Interacts with LptD.</text>
</comment>
<keyword evidence="2 6" id="KW-0472">Membrane</keyword>
<evidence type="ECO:0000256" key="1">
    <source>
        <dbReference type="ARBA" id="ARBA00022729"/>
    </source>
</evidence>
<keyword evidence="4 6" id="KW-0998">Cell outer membrane</keyword>
<dbReference type="GO" id="GO:0043165">
    <property type="term" value="P:Gram-negative-bacterium-type cell outer membrane assembly"/>
    <property type="evidence" value="ECO:0007669"/>
    <property type="project" value="UniProtKB-UniRule"/>
</dbReference>
<dbReference type="GO" id="GO:0001530">
    <property type="term" value="F:lipopolysaccharide binding"/>
    <property type="evidence" value="ECO:0007669"/>
    <property type="project" value="TreeGrafter"/>
</dbReference>
<gene>
    <name evidence="6" type="primary">lptE</name>
    <name evidence="7" type="ORF">C4900_13310</name>
</gene>
<evidence type="ECO:0000256" key="6">
    <source>
        <dbReference type="HAMAP-Rule" id="MF_01186"/>
    </source>
</evidence>
<dbReference type="GO" id="GO:1990351">
    <property type="term" value="C:transporter complex"/>
    <property type="evidence" value="ECO:0007669"/>
    <property type="project" value="TreeGrafter"/>
</dbReference>
<dbReference type="Gene3D" id="3.30.160.150">
    <property type="entry name" value="Lipoprotein like domain"/>
    <property type="match status" value="1"/>
</dbReference>
<proteinExistence type="inferred from homology"/>
<evidence type="ECO:0000256" key="3">
    <source>
        <dbReference type="ARBA" id="ARBA00023139"/>
    </source>
</evidence>
<reference evidence="7 8" key="1">
    <citation type="submission" date="2018-02" db="EMBL/GenBank/DDBJ databases">
        <title>Insights into the biology of acidophilic members of the Acidiferrobacteraceae family derived from comparative genomic analyses.</title>
        <authorList>
            <person name="Issotta F."/>
            <person name="Thyssen C."/>
            <person name="Mena C."/>
            <person name="Moya A."/>
            <person name="Bellenberg S."/>
            <person name="Sproer C."/>
            <person name="Covarrubias P.C."/>
            <person name="Sand W."/>
            <person name="Quatrini R."/>
            <person name="Vera M."/>
        </authorList>
    </citation>
    <scope>NUCLEOTIDE SEQUENCE [LARGE SCALE GENOMIC DNA]</scope>
    <source>
        <strain evidence="8">m-1</strain>
    </source>
</reference>
<comment type="similarity">
    <text evidence="6">Belongs to the LptE lipoprotein family.</text>
</comment>
<sequence>MRYLAVAGLAALFLAGCGFHLRSAHEFALPASLSVLRVRMPSSGLKYPGLVLVVRHALEDRGVRIVDHRKAPTVVLGGEMMNPVVVTLNSNGGASAYLLDYAVTFSLVGPGGRLLMAPRTVRVQREYSFNPENVLAMAREQSYLERRMRLSAARQIVWALATYKGPPAVAAAPHKPHAP</sequence>
<keyword evidence="3 6" id="KW-0564">Palmitate</keyword>
<evidence type="ECO:0000256" key="2">
    <source>
        <dbReference type="ARBA" id="ARBA00023136"/>
    </source>
</evidence>
<name>A0A1C2FY05_9GAMM</name>
<dbReference type="EMBL" id="PSYR01000002">
    <property type="protein sequence ID" value="RCN56739.1"/>
    <property type="molecule type" value="Genomic_DNA"/>
</dbReference>
<dbReference type="HAMAP" id="MF_01186">
    <property type="entry name" value="LPS_assembly_LptE"/>
    <property type="match status" value="1"/>
</dbReference>
<dbReference type="PANTHER" id="PTHR38098:SF1">
    <property type="entry name" value="LPS-ASSEMBLY LIPOPROTEIN LPTE"/>
    <property type="match status" value="1"/>
</dbReference>
<comment type="caution">
    <text evidence="7">The sequence shown here is derived from an EMBL/GenBank/DDBJ whole genome shotgun (WGS) entry which is preliminary data.</text>
</comment>
<keyword evidence="8" id="KW-1185">Reference proteome</keyword>
<dbReference type="OrthoDB" id="7349153at2"/>
<dbReference type="InterPro" id="IPR007485">
    <property type="entry name" value="LPS_assembly_LptE"/>
</dbReference>
<dbReference type="GO" id="GO:0009279">
    <property type="term" value="C:cell outer membrane"/>
    <property type="evidence" value="ECO:0007669"/>
    <property type="project" value="UniProtKB-SubCell"/>
</dbReference>
<dbReference type="Pfam" id="PF04390">
    <property type="entry name" value="LptE"/>
    <property type="match status" value="1"/>
</dbReference>
<evidence type="ECO:0000256" key="5">
    <source>
        <dbReference type="ARBA" id="ARBA00023288"/>
    </source>
</evidence>
<evidence type="ECO:0000313" key="7">
    <source>
        <dbReference type="EMBL" id="RCN56739.1"/>
    </source>
</evidence>
<protein>
    <recommendedName>
        <fullName evidence="6">LPS-assembly lipoprotein LptE</fullName>
    </recommendedName>
</protein>
<comment type="function">
    <text evidence="6">Together with LptD, is involved in the assembly of lipopolysaccharide (LPS) at the surface of the outer membrane. Required for the proper assembly of LptD. Binds LPS and may serve as the LPS recognition site at the outer membrane.</text>
</comment>
<evidence type="ECO:0000313" key="8">
    <source>
        <dbReference type="Proteomes" id="UP000253250"/>
    </source>
</evidence>
<dbReference type="RefSeq" id="WP_065971992.1">
    <property type="nucleotide sequence ID" value="NZ_CP080624.1"/>
</dbReference>
<keyword evidence="1 6" id="KW-0732">Signal</keyword>
<accession>A0A1C2FY05</accession>
<comment type="subcellular location">
    <subcellularLocation>
        <location evidence="6">Cell outer membrane</location>
        <topology evidence="6">Lipid-anchor</topology>
    </subcellularLocation>
</comment>
<dbReference type="Proteomes" id="UP000253250">
    <property type="component" value="Unassembled WGS sequence"/>
</dbReference>
<dbReference type="PANTHER" id="PTHR38098">
    <property type="entry name" value="LPS-ASSEMBLY LIPOPROTEIN LPTE"/>
    <property type="match status" value="1"/>
</dbReference>
<organism evidence="7 8">
    <name type="scientific">Acidiferrobacter thiooxydans</name>
    <dbReference type="NCBI Taxonomy" id="163359"/>
    <lineage>
        <taxon>Bacteria</taxon>
        <taxon>Pseudomonadati</taxon>
        <taxon>Pseudomonadota</taxon>
        <taxon>Gammaproteobacteria</taxon>
        <taxon>Acidiferrobacterales</taxon>
        <taxon>Acidiferrobacteraceae</taxon>
        <taxon>Acidiferrobacter</taxon>
    </lineage>
</organism>
<evidence type="ECO:0000256" key="4">
    <source>
        <dbReference type="ARBA" id="ARBA00023237"/>
    </source>
</evidence>
<keyword evidence="5 6" id="KW-0449">Lipoprotein</keyword>
<dbReference type="PROSITE" id="PS51257">
    <property type="entry name" value="PROKAR_LIPOPROTEIN"/>
    <property type="match status" value="1"/>
</dbReference>
<dbReference type="AlphaFoldDB" id="A0A1C2FY05"/>
<dbReference type="STRING" id="163359.A9R16_03845"/>
<dbReference type="GO" id="GO:0015920">
    <property type="term" value="P:lipopolysaccharide transport"/>
    <property type="evidence" value="ECO:0007669"/>
    <property type="project" value="TreeGrafter"/>
</dbReference>